<gene>
    <name evidence="1" type="ORF">LEP1GSC016_3731</name>
</gene>
<dbReference type="Proteomes" id="UP000011873">
    <property type="component" value="Unassembled WGS sequence"/>
</dbReference>
<proteinExistence type="predicted"/>
<protein>
    <submittedName>
        <fullName evidence="1">Uncharacterized protein</fullName>
    </submittedName>
</protein>
<dbReference type="AlphaFoldDB" id="M6BWB3"/>
<accession>M6BWB3</accession>
<dbReference type="EMBL" id="ANMU01000104">
    <property type="protein sequence ID" value="EMJ80683.1"/>
    <property type="molecule type" value="Genomic_DNA"/>
</dbReference>
<evidence type="ECO:0000313" key="1">
    <source>
        <dbReference type="EMBL" id="EMJ80683.1"/>
    </source>
</evidence>
<name>M6BWB3_LEPBO</name>
<comment type="caution">
    <text evidence="1">The sequence shown here is derived from an EMBL/GenBank/DDBJ whole genome shotgun (WGS) entry which is preliminary data.</text>
</comment>
<sequence>MFLVSSPSAIFFLRKTIKFKFIERFIESGTLVSLGTGSYVIPRLLPSSSWRRLVDGLFQSKLVYYNLPK</sequence>
<reference evidence="1 2" key="1">
    <citation type="submission" date="2013-01" db="EMBL/GenBank/DDBJ databases">
        <authorList>
            <person name="Harkins D.M."/>
            <person name="Durkin A.S."/>
            <person name="Brinkac L.M."/>
            <person name="Haft D.H."/>
            <person name="Selengut J.D."/>
            <person name="Sanka R."/>
            <person name="DePew J."/>
            <person name="Purushe J."/>
            <person name="Galloway R.L."/>
            <person name="Vinetz J.M."/>
            <person name="Sutton G.G."/>
            <person name="Nierman W.C."/>
            <person name="Fouts D.E."/>
        </authorList>
    </citation>
    <scope>NUCLEOTIDE SEQUENCE [LARGE SCALE GENOMIC DNA]</scope>
    <source>
        <strain evidence="1 2">Sponselee CDC</strain>
    </source>
</reference>
<organism evidence="1 2">
    <name type="scientific">Leptospira borgpetersenii serovar Hardjo-bovis str. Sponselee</name>
    <dbReference type="NCBI Taxonomy" id="1303729"/>
    <lineage>
        <taxon>Bacteria</taxon>
        <taxon>Pseudomonadati</taxon>
        <taxon>Spirochaetota</taxon>
        <taxon>Spirochaetia</taxon>
        <taxon>Leptospirales</taxon>
        <taxon>Leptospiraceae</taxon>
        <taxon>Leptospira</taxon>
    </lineage>
</organism>
<evidence type="ECO:0000313" key="2">
    <source>
        <dbReference type="Proteomes" id="UP000011873"/>
    </source>
</evidence>
<dbReference type="PATRIC" id="fig|1218567.3.peg.2663"/>